<proteinExistence type="predicted"/>
<feature type="compositionally biased region" description="Low complexity" evidence="1">
    <location>
        <begin position="42"/>
        <end position="72"/>
    </location>
</feature>
<dbReference type="SUPFAM" id="SSF55486">
    <property type="entry name" value="Metalloproteases ('zincins'), catalytic domain"/>
    <property type="match status" value="1"/>
</dbReference>
<feature type="domain" description="DUF3152" evidence="3">
    <location>
        <begin position="91"/>
        <end position="299"/>
    </location>
</feature>
<evidence type="ECO:0000313" key="4">
    <source>
        <dbReference type="EMBL" id="MBN9644449.1"/>
    </source>
</evidence>
<evidence type="ECO:0000259" key="3">
    <source>
        <dbReference type="Pfam" id="PF11350"/>
    </source>
</evidence>
<dbReference type="InterPro" id="IPR022603">
    <property type="entry name" value="DUF3152"/>
</dbReference>
<evidence type="ECO:0000256" key="2">
    <source>
        <dbReference type="SAM" id="Phobius"/>
    </source>
</evidence>
<keyword evidence="2" id="KW-0812">Transmembrane</keyword>
<organism evidence="4 5">
    <name type="scientific">Corynebacterium mendelii</name>
    <dbReference type="NCBI Taxonomy" id="2765362"/>
    <lineage>
        <taxon>Bacteria</taxon>
        <taxon>Bacillati</taxon>
        <taxon>Actinomycetota</taxon>
        <taxon>Actinomycetes</taxon>
        <taxon>Mycobacteriales</taxon>
        <taxon>Corynebacteriaceae</taxon>
        <taxon>Corynebacterium</taxon>
    </lineage>
</organism>
<feature type="region of interest" description="Disordered" evidence="1">
    <location>
        <begin position="42"/>
        <end position="96"/>
    </location>
</feature>
<dbReference type="AlphaFoldDB" id="A0A939IU18"/>
<dbReference type="EMBL" id="JAFLEQ010000014">
    <property type="protein sequence ID" value="MBN9644449.1"/>
    <property type="molecule type" value="Genomic_DNA"/>
</dbReference>
<keyword evidence="5" id="KW-1185">Reference proteome</keyword>
<keyword evidence="2" id="KW-1133">Transmembrane helix</keyword>
<dbReference type="RefSeq" id="WP_207279019.1">
    <property type="nucleotide sequence ID" value="NZ_JAFLEQ010000014.1"/>
</dbReference>
<protein>
    <submittedName>
        <fullName evidence="4">DUF3152 domain-containing protein</fullName>
    </submittedName>
</protein>
<feature type="transmembrane region" description="Helical" evidence="2">
    <location>
        <begin position="9"/>
        <end position="28"/>
    </location>
</feature>
<dbReference type="Proteomes" id="UP000664332">
    <property type="component" value="Unassembled WGS sequence"/>
</dbReference>
<accession>A0A939IU18</accession>
<dbReference type="Pfam" id="PF11350">
    <property type="entry name" value="DUF3152"/>
    <property type="match status" value="1"/>
</dbReference>
<name>A0A939IU18_9CORY</name>
<comment type="caution">
    <text evidence="4">The sequence shown here is derived from an EMBL/GenBank/DDBJ whole genome shotgun (WGS) entry which is preliminary data.</text>
</comment>
<feature type="compositionally biased region" description="Pro residues" evidence="1">
    <location>
        <begin position="296"/>
        <end position="343"/>
    </location>
</feature>
<gene>
    <name evidence="4" type="ORF">JZY06_07470</name>
</gene>
<evidence type="ECO:0000256" key="1">
    <source>
        <dbReference type="SAM" id="MobiDB-lite"/>
    </source>
</evidence>
<sequence>MLVRFARNYGWRAYAIPVLVVITVWVLVDVCRGGLFTGDDGAAPAPATSPAAVATTAAADGDGRGEQTTTRGRGPDPATHTPAIDDESGQLPPGGPFVKQGTGLYHLAGRAGEQFGQGTEKVFTYTVEVEEGIPASHYGGDGAFAALVDATLSDPRGWTQDPRFGFRHIDGTSTEQPDLRIQLTSVGSTHDACGHDIGMETSCFTTIGNRVVINESRWVRGAIPFNGDIGSYRRYLINHEVGHAIGYAAHEPCGADGALAPVMMQQTLSLSNSFLHNLEPSEVYPDDGAVCRYNPWPFPAPQPPAPEPPAAEVPPAPDQPPAAEVPPAPDQPPAAEVPPEPAP</sequence>
<evidence type="ECO:0000313" key="5">
    <source>
        <dbReference type="Proteomes" id="UP000664332"/>
    </source>
</evidence>
<keyword evidence="2" id="KW-0472">Membrane</keyword>
<reference evidence="4" key="1">
    <citation type="submission" date="2021-03" db="EMBL/GenBank/DDBJ databases">
        <authorList>
            <person name="Sun Q."/>
        </authorList>
    </citation>
    <scope>NUCLEOTIDE SEQUENCE</scope>
    <source>
        <strain evidence="4">CCM 8862</strain>
    </source>
</reference>
<feature type="region of interest" description="Disordered" evidence="1">
    <location>
        <begin position="295"/>
        <end position="343"/>
    </location>
</feature>